<accession>A0A926HLD1</accession>
<dbReference type="Pfam" id="PF01261">
    <property type="entry name" value="AP_endonuc_2"/>
    <property type="match status" value="1"/>
</dbReference>
<dbReference type="Gene3D" id="3.30.300.30">
    <property type="match status" value="1"/>
</dbReference>
<dbReference type="InterPro" id="IPR045851">
    <property type="entry name" value="AMP-bd_C_sf"/>
</dbReference>
<dbReference type="Gene3D" id="2.30.38.10">
    <property type="entry name" value="Luciferase, Domain 3"/>
    <property type="match status" value="1"/>
</dbReference>
<dbReference type="GO" id="GO:0031956">
    <property type="term" value="F:medium-chain fatty acid-CoA ligase activity"/>
    <property type="evidence" value="ECO:0007669"/>
    <property type="project" value="TreeGrafter"/>
</dbReference>
<name>A0A926HLD1_9FIRM</name>
<dbReference type="FunFam" id="3.30.300.30:FF:000008">
    <property type="entry name" value="2,3-dihydroxybenzoate-AMP ligase"/>
    <property type="match status" value="1"/>
</dbReference>
<keyword evidence="2" id="KW-0436">Ligase</keyword>
<dbReference type="Pfam" id="PF13193">
    <property type="entry name" value="AMP-binding_C"/>
    <property type="match status" value="1"/>
</dbReference>
<evidence type="ECO:0000259" key="3">
    <source>
        <dbReference type="Pfam" id="PF00501"/>
    </source>
</evidence>
<sequence>MKLAFSTLGCPDFDWSDIYSMAKDFGFAGIELRGLGDDIFSVHARPFREKHLPHTIERLKKMRLEIPCLSSACCMNQSGEDACETQKELKEYIDLAAKLGSKYIRILCEEHVQPTEEVDDLVVVQNLRAVLPYAEQNDVVLLLETNGAYVDTARLREVLQAAASDYVAALWDVHHPYRFAGETPEQTVQNLGAYIKYVHVKDSVVEDGKVVYKMMGEGDLPIDSIMRALRSINYEGFISLEWVKAYAPDLSDPGVVFPHYANFMSRYMDTPAESRRLYDNHAGTGKYIWPKEHLIDLTFPQVLDRVVEEFPDQYAFRYTTLDYTRTYSEFRDDVDAFARSLIAMGVRAGDHVAIWATNVPAWYITFWATTKIGAVLVTVNTAYKIHEAEYLLRQSDTHTLVMVDGYKDSDYVGIIKELCPELATAPKGKPLHLERLPFLRNIVTVDSQQDGCYTWDEAMALGERVPVEEVYRRAAAINKHDVCNMQYTSGTTGFPKGVMLTHYNVVNNGKAIGDCMDLSTADRMMIQVPMFHCFGMVLAMTASMTHGTTMSPIPAFSPKKGLACINQEKITAFHGVPTMFIAMLGHEDFDKTDFSHMRTGIMAGSPCPIKVMQEVIEKMHMPEICITYGQTEASPGCTMSKTTDSIDVRVNTVGGAMYGVECKIVDPETGEDLPDNVDGEFVARGYNIMKGYYKMPEATAAAIDEEGWLHSGDLARRDENGNYKITGRIKDMIIRGGENIYPKEIEDFIYTHPKVSDVQVIGVPDKQYGEEIMACVILKPGETSSEAEIKEFVSSHMAKHKTPRYVTFVDAFPMNAAGKILKYKMREDAVKLLQLQADNAIETA</sequence>
<evidence type="ECO:0000313" key="6">
    <source>
        <dbReference type="EMBL" id="MBC8527958.1"/>
    </source>
</evidence>
<feature type="domain" description="AMP-binding enzyme C-terminal" evidence="5">
    <location>
        <begin position="744"/>
        <end position="819"/>
    </location>
</feature>
<dbReference type="RefSeq" id="WP_249284030.1">
    <property type="nucleotide sequence ID" value="NZ_JACRSO010000001.1"/>
</dbReference>
<evidence type="ECO:0000256" key="1">
    <source>
        <dbReference type="ARBA" id="ARBA00006432"/>
    </source>
</evidence>
<dbReference type="PROSITE" id="PS00455">
    <property type="entry name" value="AMP_BINDING"/>
    <property type="match status" value="1"/>
</dbReference>
<dbReference type="PANTHER" id="PTHR43201:SF5">
    <property type="entry name" value="MEDIUM-CHAIN ACYL-COA LIGASE ACSF2, MITOCHONDRIAL"/>
    <property type="match status" value="1"/>
</dbReference>
<dbReference type="CDD" id="cd05917">
    <property type="entry name" value="FACL_like_2"/>
    <property type="match status" value="1"/>
</dbReference>
<protein>
    <submittedName>
        <fullName evidence="6">AMP-binding protein</fullName>
    </submittedName>
</protein>
<dbReference type="Proteomes" id="UP000654279">
    <property type="component" value="Unassembled WGS sequence"/>
</dbReference>
<evidence type="ECO:0000313" key="7">
    <source>
        <dbReference type="Proteomes" id="UP000654279"/>
    </source>
</evidence>
<dbReference type="AlphaFoldDB" id="A0A926HLD1"/>
<comment type="caution">
    <text evidence="6">The sequence shown here is derived from an EMBL/GenBank/DDBJ whole genome shotgun (WGS) entry which is preliminary data.</text>
</comment>
<dbReference type="EMBL" id="JACRSO010000001">
    <property type="protein sequence ID" value="MBC8527958.1"/>
    <property type="molecule type" value="Genomic_DNA"/>
</dbReference>
<gene>
    <name evidence="6" type="ORF">H8699_00710</name>
</gene>
<dbReference type="GO" id="GO:0006631">
    <property type="term" value="P:fatty acid metabolic process"/>
    <property type="evidence" value="ECO:0007669"/>
    <property type="project" value="TreeGrafter"/>
</dbReference>
<organism evidence="6 7">
    <name type="scientific">Luoshenia tenuis</name>
    <dbReference type="NCBI Taxonomy" id="2763654"/>
    <lineage>
        <taxon>Bacteria</taxon>
        <taxon>Bacillati</taxon>
        <taxon>Bacillota</taxon>
        <taxon>Clostridia</taxon>
        <taxon>Christensenellales</taxon>
        <taxon>Christensenellaceae</taxon>
        <taxon>Luoshenia</taxon>
    </lineage>
</organism>
<dbReference type="SUPFAM" id="SSF51658">
    <property type="entry name" value="Xylose isomerase-like"/>
    <property type="match status" value="1"/>
</dbReference>
<keyword evidence="7" id="KW-1185">Reference proteome</keyword>
<comment type="similarity">
    <text evidence="1">Belongs to the ATP-dependent AMP-binding enzyme family.</text>
</comment>
<dbReference type="InterPro" id="IPR000873">
    <property type="entry name" value="AMP-dep_synth/lig_dom"/>
</dbReference>
<feature type="domain" description="Xylose isomerase-like TIM barrel" evidence="4">
    <location>
        <begin position="22"/>
        <end position="244"/>
    </location>
</feature>
<evidence type="ECO:0000259" key="4">
    <source>
        <dbReference type="Pfam" id="PF01261"/>
    </source>
</evidence>
<feature type="domain" description="AMP-dependent synthetase/ligase" evidence="3">
    <location>
        <begin position="304"/>
        <end position="693"/>
    </location>
</feature>
<evidence type="ECO:0000256" key="2">
    <source>
        <dbReference type="ARBA" id="ARBA00022598"/>
    </source>
</evidence>
<evidence type="ECO:0000259" key="5">
    <source>
        <dbReference type="Pfam" id="PF13193"/>
    </source>
</evidence>
<dbReference type="Pfam" id="PF00501">
    <property type="entry name" value="AMP-binding"/>
    <property type="match status" value="1"/>
</dbReference>
<dbReference type="PANTHER" id="PTHR43201">
    <property type="entry name" value="ACYL-COA SYNTHETASE"/>
    <property type="match status" value="1"/>
</dbReference>
<dbReference type="Gene3D" id="3.40.50.980">
    <property type="match status" value="2"/>
</dbReference>
<dbReference type="InterPro" id="IPR020845">
    <property type="entry name" value="AMP-binding_CS"/>
</dbReference>
<dbReference type="InterPro" id="IPR025110">
    <property type="entry name" value="AMP-bd_C"/>
</dbReference>
<dbReference type="Gene3D" id="3.20.20.150">
    <property type="entry name" value="Divalent-metal-dependent TIM barrel enzymes"/>
    <property type="match status" value="1"/>
</dbReference>
<dbReference type="InterPro" id="IPR036237">
    <property type="entry name" value="Xyl_isomerase-like_sf"/>
</dbReference>
<reference evidence="6" key="1">
    <citation type="submission" date="2020-08" db="EMBL/GenBank/DDBJ databases">
        <title>Genome public.</title>
        <authorList>
            <person name="Liu C."/>
            <person name="Sun Q."/>
        </authorList>
    </citation>
    <scope>NUCLEOTIDE SEQUENCE</scope>
    <source>
        <strain evidence="6">NSJ-44</strain>
    </source>
</reference>
<dbReference type="InterPro" id="IPR013022">
    <property type="entry name" value="Xyl_isomerase-like_TIM-brl"/>
</dbReference>
<dbReference type="FunFam" id="3.40.50.12780:FF:000003">
    <property type="entry name" value="Long-chain-fatty-acid--CoA ligase FadD"/>
    <property type="match status" value="1"/>
</dbReference>
<dbReference type="SUPFAM" id="SSF56801">
    <property type="entry name" value="Acetyl-CoA synthetase-like"/>
    <property type="match status" value="1"/>
</dbReference>
<proteinExistence type="inferred from homology"/>